<sequence>MSATLIALALFGCSDDGTVCQRLETPVQTYETSQECTGKLDDALETDAAMRADAPTVYAQCMPSSTLASIGKRTFDLTRINQRIQLAAN</sequence>
<comment type="caution">
    <text evidence="1">The sequence shown here is derived from an EMBL/GenBank/DDBJ whole genome shotgun (WGS) entry which is preliminary data.</text>
</comment>
<accession>A0A931MLJ6</accession>
<dbReference type="Proteomes" id="UP000617634">
    <property type="component" value="Unassembled WGS sequence"/>
</dbReference>
<proteinExistence type="predicted"/>
<name>A0A931MLJ6_9SPHN</name>
<dbReference type="RefSeq" id="WP_197164995.1">
    <property type="nucleotide sequence ID" value="NZ_JADZGI010000002.1"/>
</dbReference>
<gene>
    <name evidence="1" type="ORF">I5E68_13680</name>
</gene>
<dbReference type="AlphaFoldDB" id="A0A931MLJ6"/>
<evidence type="ECO:0000313" key="1">
    <source>
        <dbReference type="EMBL" id="MBH0113993.1"/>
    </source>
</evidence>
<dbReference type="EMBL" id="JADZGI010000002">
    <property type="protein sequence ID" value="MBH0113993.1"/>
    <property type="molecule type" value="Genomic_DNA"/>
</dbReference>
<reference evidence="1" key="1">
    <citation type="submission" date="2020-11" db="EMBL/GenBank/DDBJ databases">
        <title>Novosphingobium aureum sp. nov., a marine bacterium isolated from sediment of a salt flat.</title>
        <authorList>
            <person name="Yoo Y."/>
            <person name="Kim J.-J."/>
        </authorList>
    </citation>
    <scope>NUCLEOTIDE SEQUENCE</scope>
    <source>
        <strain evidence="1">YJ-S2-02</strain>
    </source>
</reference>
<organism evidence="1 2">
    <name type="scientific">Novosphingobium aureum</name>
    <dbReference type="NCBI Taxonomy" id="2792964"/>
    <lineage>
        <taxon>Bacteria</taxon>
        <taxon>Pseudomonadati</taxon>
        <taxon>Pseudomonadota</taxon>
        <taxon>Alphaproteobacteria</taxon>
        <taxon>Sphingomonadales</taxon>
        <taxon>Sphingomonadaceae</taxon>
        <taxon>Novosphingobium</taxon>
    </lineage>
</organism>
<protein>
    <submittedName>
        <fullName evidence="1">Uncharacterized protein</fullName>
    </submittedName>
</protein>
<evidence type="ECO:0000313" key="2">
    <source>
        <dbReference type="Proteomes" id="UP000617634"/>
    </source>
</evidence>
<keyword evidence="2" id="KW-1185">Reference proteome</keyword>